<feature type="compositionally biased region" description="Basic and acidic residues" evidence="1">
    <location>
        <begin position="684"/>
        <end position="707"/>
    </location>
</feature>
<feature type="compositionally biased region" description="Polar residues" evidence="1">
    <location>
        <begin position="438"/>
        <end position="451"/>
    </location>
</feature>
<feature type="compositionally biased region" description="Polar residues" evidence="1">
    <location>
        <begin position="784"/>
        <end position="796"/>
    </location>
</feature>
<feature type="region of interest" description="Disordered" evidence="1">
    <location>
        <begin position="512"/>
        <end position="540"/>
    </location>
</feature>
<feature type="region of interest" description="Disordered" evidence="1">
    <location>
        <begin position="631"/>
        <end position="712"/>
    </location>
</feature>
<gene>
    <name evidence="2" type="ORF">EX30DRAFT_202339</name>
</gene>
<feature type="compositionally biased region" description="Polar residues" evidence="1">
    <location>
        <begin position="318"/>
        <end position="327"/>
    </location>
</feature>
<feature type="region of interest" description="Disordered" evidence="1">
    <location>
        <begin position="810"/>
        <end position="830"/>
    </location>
</feature>
<feature type="region of interest" description="Disordered" evidence="1">
    <location>
        <begin position="752"/>
        <end position="798"/>
    </location>
</feature>
<protein>
    <submittedName>
        <fullName evidence="2">Uncharacterized protein</fullName>
    </submittedName>
</protein>
<feature type="region of interest" description="Disordered" evidence="1">
    <location>
        <begin position="375"/>
        <end position="470"/>
    </location>
</feature>
<keyword evidence="3" id="KW-1185">Reference proteome</keyword>
<evidence type="ECO:0000256" key="1">
    <source>
        <dbReference type="SAM" id="MobiDB-lite"/>
    </source>
</evidence>
<feature type="compositionally biased region" description="Basic and acidic residues" evidence="1">
    <location>
        <begin position="120"/>
        <end position="129"/>
    </location>
</feature>
<feature type="compositionally biased region" description="Polar residues" evidence="1">
    <location>
        <begin position="375"/>
        <end position="393"/>
    </location>
</feature>
<sequence>MKNTAPSVSLMKICLLFRGQILVLVEVTVLDFPLHRSVTMNRRLGSGPRIYTRTLHPKSHKAHQQPLSHFHLMNSLRLSSQRLAEEREATEKKQEDAEKKCKETEAAAQAEQPPLNRAEAATHWRRPEQPKFTPPSPLTQQPQPPPVWSSDKVRNAFNEDMRPSTSTSTPLPPSFPRSSQQSFSSDTQVPRPASTPDASFITDTSRPSFLPPSDPSTSPSPHPMAGVPSRPPLSVYPHHSAPLRGAYPQFPDQMHTISPAPIGPGNMAGAYTTNVHPAQSPPQWPRQPGNQYGAIGERTNREQPDSGHVNEMNPSYGRGQSNAVSGMPQSYGRGHMYQANQRFVGDHFNHVGSPHQFNADNRGGYGGFNVHQASHQQHYRNQQGIPTPLTLNSHAPDHHDPFYPGPPRQGRRPSASPNMNNTNLYRGPGRRSPFQGPSGHSPNLGNANLYQQYGRGRRSPSFQGGGMSPNLNHAHMYAGNRQGRPHIPVYNHQDMRSPEPANAPSVVPSIPEHPPSAPGHEHVPSLQSDFTRDCPVRISPGDQQNAKMLAESNPAAISAWGNYNALEDDALRAAQASVDGAHELNAAEPSTGPAIKQTIIFRHRQEKQTDAQADAEVAAWAARRGKAPVAIPEHFKPGYTPPTRDGVASSLPPHLKAKMESQQLGHPSPPPSIASPQSPPPPISDDHPVHGDHLPRVHLPGQHDRRTTTGIPMSQCDRISSVQDMLLSVMSQHRAAPAEPPHPTITVTVSLPPSTCDDSPENNDTGKDSTTLSSSMPGAEEFQESLNHQPFGSTPTIRLPVNMEYPKLLAPSDSPVAKKPPPRAPKADSIRPFELKYHPPFVVVVSVPGMGDNKKEIPWKPKLTPRGNRNGSGRGGGGWRVAKRTESSGPRSDTPTERLRGRGRRGRGRGSPQIGDGPSKTSITA</sequence>
<dbReference type="InParanoid" id="A0A4S2MRC9"/>
<feature type="compositionally biased region" description="Basic and acidic residues" evidence="1">
    <location>
        <begin position="151"/>
        <end position="162"/>
    </location>
</feature>
<feature type="compositionally biased region" description="Pro residues" evidence="1">
    <location>
        <begin position="132"/>
        <end position="147"/>
    </location>
</feature>
<dbReference type="Proteomes" id="UP000298138">
    <property type="component" value="Unassembled WGS sequence"/>
</dbReference>
<feature type="compositionally biased region" description="Low complexity" evidence="1">
    <location>
        <begin position="176"/>
        <end position="185"/>
    </location>
</feature>
<evidence type="ECO:0000313" key="3">
    <source>
        <dbReference type="Proteomes" id="UP000298138"/>
    </source>
</evidence>
<feature type="compositionally biased region" description="Pro residues" evidence="1">
    <location>
        <begin position="667"/>
        <end position="683"/>
    </location>
</feature>
<proteinExistence type="predicted"/>
<feature type="region of interest" description="Disordered" evidence="1">
    <location>
        <begin position="851"/>
        <end position="925"/>
    </location>
</feature>
<evidence type="ECO:0000313" key="2">
    <source>
        <dbReference type="EMBL" id="TGZ77377.1"/>
    </source>
</evidence>
<feature type="compositionally biased region" description="Polar residues" evidence="1">
    <location>
        <begin position="415"/>
        <end position="424"/>
    </location>
</feature>
<feature type="compositionally biased region" description="Basic and acidic residues" evidence="1">
    <location>
        <begin position="86"/>
        <end position="105"/>
    </location>
</feature>
<dbReference type="EMBL" id="ML220154">
    <property type="protein sequence ID" value="TGZ77377.1"/>
    <property type="molecule type" value="Genomic_DNA"/>
</dbReference>
<feature type="region of interest" description="Disordered" evidence="1">
    <location>
        <begin position="86"/>
        <end position="327"/>
    </location>
</feature>
<feature type="compositionally biased region" description="Gly residues" evidence="1">
    <location>
        <begin position="870"/>
        <end position="879"/>
    </location>
</feature>
<feature type="compositionally biased region" description="Pro residues" evidence="1">
    <location>
        <begin position="209"/>
        <end position="222"/>
    </location>
</feature>
<dbReference type="AlphaFoldDB" id="A0A4S2MRC9"/>
<name>A0A4S2MRC9_9PEZI</name>
<reference evidence="2 3" key="1">
    <citation type="submission" date="2019-04" db="EMBL/GenBank/DDBJ databases">
        <title>Comparative genomics and transcriptomics to analyze fruiting body development in filamentous ascomycetes.</title>
        <authorList>
            <consortium name="DOE Joint Genome Institute"/>
            <person name="Lutkenhaus R."/>
            <person name="Traeger S."/>
            <person name="Breuer J."/>
            <person name="Kuo A."/>
            <person name="Lipzen A."/>
            <person name="Pangilinan J."/>
            <person name="Dilworth D."/>
            <person name="Sandor L."/>
            <person name="Poggeler S."/>
            <person name="Barry K."/>
            <person name="Grigoriev I.V."/>
            <person name="Nowrousian M."/>
        </authorList>
    </citation>
    <scope>NUCLEOTIDE SEQUENCE [LARGE SCALE GENOMIC DNA]</scope>
    <source>
        <strain evidence="2 3">CBS 389.68</strain>
    </source>
</reference>
<accession>A0A4S2MRC9</accession>
<organism evidence="2 3">
    <name type="scientific">Ascodesmis nigricans</name>
    <dbReference type="NCBI Taxonomy" id="341454"/>
    <lineage>
        <taxon>Eukaryota</taxon>
        <taxon>Fungi</taxon>
        <taxon>Dikarya</taxon>
        <taxon>Ascomycota</taxon>
        <taxon>Pezizomycotina</taxon>
        <taxon>Pezizomycetes</taxon>
        <taxon>Pezizales</taxon>
        <taxon>Ascodesmidaceae</taxon>
        <taxon>Ascodesmis</taxon>
    </lineage>
</organism>